<evidence type="ECO:0008006" key="4">
    <source>
        <dbReference type="Google" id="ProtNLM"/>
    </source>
</evidence>
<dbReference type="Proteomes" id="UP000325785">
    <property type="component" value="Chromosome"/>
</dbReference>
<dbReference type="AlphaFoldDB" id="A0A5P3AEN4"/>
<dbReference type="InterPro" id="IPR028994">
    <property type="entry name" value="Integrin_alpha_N"/>
</dbReference>
<organism evidence="2 3">
    <name type="scientific">Roseovarius indicus</name>
    <dbReference type="NCBI Taxonomy" id="540747"/>
    <lineage>
        <taxon>Bacteria</taxon>
        <taxon>Pseudomonadati</taxon>
        <taxon>Pseudomonadota</taxon>
        <taxon>Alphaproteobacteria</taxon>
        <taxon>Rhodobacterales</taxon>
        <taxon>Roseobacteraceae</taxon>
        <taxon>Roseovarius</taxon>
    </lineage>
</organism>
<gene>
    <name evidence="2" type="ORF">RIdsm_03488</name>
</gene>
<dbReference type="SUPFAM" id="SSF69318">
    <property type="entry name" value="Integrin alpha N-terminal domain"/>
    <property type="match status" value="1"/>
</dbReference>
<name>A0A5P3AEN4_9RHOB</name>
<evidence type="ECO:0000313" key="3">
    <source>
        <dbReference type="Proteomes" id="UP000325785"/>
    </source>
</evidence>
<keyword evidence="1" id="KW-0732">Signal</keyword>
<evidence type="ECO:0000313" key="2">
    <source>
        <dbReference type="EMBL" id="QEW27671.1"/>
    </source>
</evidence>
<evidence type="ECO:0000256" key="1">
    <source>
        <dbReference type="ARBA" id="ARBA00022729"/>
    </source>
</evidence>
<dbReference type="KEGG" id="rid:RIdsm_03488"/>
<dbReference type="Pfam" id="PF13517">
    <property type="entry name" value="FG-GAP_3"/>
    <property type="match status" value="1"/>
</dbReference>
<dbReference type="InterPro" id="IPR013517">
    <property type="entry name" value="FG-GAP"/>
</dbReference>
<proteinExistence type="predicted"/>
<accession>A0A5P3AEN4</accession>
<dbReference type="RefSeq" id="WP_236553242.1">
    <property type="nucleotide sequence ID" value="NZ_CP031598.1"/>
</dbReference>
<reference evidence="2 3" key="1">
    <citation type="submission" date="2018-08" db="EMBL/GenBank/DDBJ databases">
        <title>Genetic Globetrotter - A new plasmid hitch-hiking vast phylogenetic and geographic distances.</title>
        <authorList>
            <person name="Vollmers J."/>
            <person name="Petersen J."/>
        </authorList>
    </citation>
    <scope>NUCLEOTIDE SEQUENCE [LARGE SCALE GENOMIC DNA]</scope>
    <source>
        <strain evidence="2 3">DSM 26383</strain>
    </source>
</reference>
<sequence length="276" mass="29823">MRLAAAVAFGLLLPVVGWGCEARTGGHGLPGRFAEADVNNTKPGGGVHEGWVARGARLVMHAGFLRETDEYGHGVLGDLRDAKALTIHLRLPGDERITCPAEVILPEGEVFEDIAPRLADLDGDGLPEIVVVQSNGRKGARLAVYDRRARLVAATPHIGQRHRWLAPAAVADLDGDGHMELAYVDRPHLAKRLRVWRFRGGKLEHVADAEGFTNHRIGWDFIPGGQRRCGGTTEIITANSDWTRIVAARLASGRIARRDLGPYTGPDSLNAATNCP</sequence>
<dbReference type="EMBL" id="CP031598">
    <property type="protein sequence ID" value="QEW27671.1"/>
    <property type="molecule type" value="Genomic_DNA"/>
</dbReference>
<protein>
    <recommendedName>
        <fullName evidence="4">FG-GAP repeat protein</fullName>
    </recommendedName>
</protein>